<dbReference type="Pfam" id="PF04500">
    <property type="entry name" value="FLYWCH"/>
    <property type="match status" value="1"/>
</dbReference>
<dbReference type="AlphaFoldDB" id="A0A914P8Q0"/>
<reference evidence="9" key="1">
    <citation type="submission" date="2022-11" db="UniProtKB">
        <authorList>
            <consortium name="WormBaseParasite"/>
        </authorList>
    </citation>
    <scope>IDENTIFICATION</scope>
</reference>
<evidence type="ECO:0000256" key="2">
    <source>
        <dbReference type="ARBA" id="ARBA00022771"/>
    </source>
</evidence>
<evidence type="ECO:0000259" key="6">
    <source>
        <dbReference type="Pfam" id="PF04500"/>
    </source>
</evidence>
<proteinExistence type="predicted"/>
<dbReference type="InterPro" id="IPR007588">
    <property type="entry name" value="Znf_FLYWCH"/>
</dbReference>
<keyword evidence="8" id="KW-1185">Reference proteome</keyword>
<keyword evidence="2" id="KW-0863">Zinc-finger</keyword>
<feature type="signal peptide" evidence="5">
    <location>
        <begin position="1"/>
        <end position="19"/>
    </location>
</feature>
<dbReference type="WBParaSite" id="PDA_v2.g14415.t1">
    <property type="protein sequence ID" value="PDA_v2.g14415.t1"/>
    <property type="gene ID" value="PDA_v2.g14415"/>
</dbReference>
<evidence type="ECO:0000256" key="3">
    <source>
        <dbReference type="ARBA" id="ARBA00022833"/>
    </source>
</evidence>
<accession>A0A914P8Q0</accession>
<evidence type="ECO:0000256" key="4">
    <source>
        <dbReference type="SAM" id="MobiDB-lite"/>
    </source>
</evidence>
<keyword evidence="1" id="KW-0479">Metal-binding</keyword>
<evidence type="ECO:0000313" key="8">
    <source>
        <dbReference type="Proteomes" id="UP000887578"/>
    </source>
</evidence>
<dbReference type="GO" id="GO:0008270">
    <property type="term" value="F:zinc ion binding"/>
    <property type="evidence" value="ECO:0007669"/>
    <property type="project" value="UniProtKB-KW"/>
</dbReference>
<feature type="domain" description="MULE transposase" evidence="7">
    <location>
        <begin position="209"/>
        <end position="299"/>
    </location>
</feature>
<name>A0A914P8Q0_9BILA</name>
<dbReference type="Gene3D" id="2.20.25.240">
    <property type="match status" value="1"/>
</dbReference>
<feature type="domain" description="FLYWCH-type" evidence="6">
    <location>
        <begin position="21"/>
        <end position="79"/>
    </location>
</feature>
<evidence type="ECO:0000313" key="9">
    <source>
        <dbReference type="WBParaSite" id="PDA_v2.g14415.t1"/>
    </source>
</evidence>
<keyword evidence="3" id="KW-0862">Zinc</keyword>
<evidence type="ECO:0000256" key="5">
    <source>
        <dbReference type="SAM" id="SignalP"/>
    </source>
</evidence>
<feature type="compositionally biased region" description="Acidic residues" evidence="4">
    <location>
        <begin position="453"/>
        <end position="473"/>
    </location>
</feature>
<feature type="region of interest" description="Disordered" evidence="4">
    <location>
        <begin position="453"/>
        <end position="493"/>
    </location>
</feature>
<feature type="compositionally biased region" description="Acidic residues" evidence="4">
    <location>
        <begin position="481"/>
        <end position="493"/>
    </location>
</feature>
<organism evidence="8 9">
    <name type="scientific">Panagrolaimus davidi</name>
    <dbReference type="NCBI Taxonomy" id="227884"/>
    <lineage>
        <taxon>Eukaryota</taxon>
        <taxon>Metazoa</taxon>
        <taxon>Ecdysozoa</taxon>
        <taxon>Nematoda</taxon>
        <taxon>Chromadorea</taxon>
        <taxon>Rhabditida</taxon>
        <taxon>Tylenchina</taxon>
        <taxon>Panagrolaimomorpha</taxon>
        <taxon>Panagrolaimoidea</taxon>
        <taxon>Panagrolaimidae</taxon>
        <taxon>Panagrolaimus</taxon>
    </lineage>
</organism>
<feature type="chain" id="PRO_5037778125" evidence="5">
    <location>
        <begin position="20"/>
        <end position="493"/>
    </location>
</feature>
<protein>
    <submittedName>
        <fullName evidence="9">MULE transposase domain-containing protein</fullName>
    </submittedName>
</protein>
<dbReference type="InterPro" id="IPR018289">
    <property type="entry name" value="MULE_transposase_dom"/>
</dbReference>
<dbReference type="Proteomes" id="UP000887578">
    <property type="component" value="Unplaced"/>
</dbReference>
<sequence>MRFFILICLVILFMNYHHAANSNRGTELLHHDGYEYIKKGLNADGTVQFWKCTTTGCNGRAHTPVDSRTRVSVVTDHHHLRDHNRQTIRETIDEAKEMATANVNGRQHDPRDIWSHVINDLSDEQKVKMPNYDAFRQIIQYQRWLPETALIDKENLEEVKIEGVYTTDLNSNRFLIFDSNDTSPNLPRFFLFASPEGIQRLKDYRNWAGDGTFKVAPSNFLQLYIISVMIEHTTIPCIYALLPDKKGQTYERMFAAVAIEVEGYAPGTFMTDFEKAATNAVERTWVRTTQRLCYFHLSQSIMKRVKKQKLTRTYIRKARGNVLFPPETWNHYEAVKENLARTNNGQESFNRILRTHFAKIHPKFSRLVNVLKAEDRLAHLKMENYRLNPADGPTLTTRKKLQKKVDREIKKLIEKMDEIRNPNDLQIYNHLVSLNWQLAKKKFDNWYPITDDNIESDEEEEWSDSEAEDEEDSDVPHPPENSDDDEEDDEDSN</sequence>
<dbReference type="Pfam" id="PF10551">
    <property type="entry name" value="MULE"/>
    <property type="match status" value="1"/>
</dbReference>
<evidence type="ECO:0000256" key="1">
    <source>
        <dbReference type="ARBA" id="ARBA00022723"/>
    </source>
</evidence>
<keyword evidence="5" id="KW-0732">Signal</keyword>
<evidence type="ECO:0000259" key="7">
    <source>
        <dbReference type="Pfam" id="PF10551"/>
    </source>
</evidence>